<feature type="compositionally biased region" description="Pro residues" evidence="10">
    <location>
        <begin position="68"/>
        <end position="80"/>
    </location>
</feature>
<feature type="domain" description="EngB-type G" evidence="11">
    <location>
        <begin position="162"/>
        <end position="350"/>
    </location>
</feature>
<evidence type="ECO:0000256" key="4">
    <source>
        <dbReference type="ARBA" id="ARBA00022723"/>
    </source>
</evidence>
<dbReference type="InterPro" id="IPR027417">
    <property type="entry name" value="P-loop_NTPase"/>
</dbReference>
<evidence type="ECO:0000256" key="3">
    <source>
        <dbReference type="ARBA" id="ARBA00022618"/>
    </source>
</evidence>
<dbReference type="Gene3D" id="3.40.50.300">
    <property type="entry name" value="P-loop containing nucleotide triphosphate hydrolases"/>
    <property type="match status" value="1"/>
</dbReference>
<dbReference type="InterPro" id="IPR006073">
    <property type="entry name" value="GTP-bd"/>
</dbReference>
<feature type="region of interest" description="Disordered" evidence="10">
    <location>
        <begin position="107"/>
        <end position="127"/>
    </location>
</feature>
<keyword evidence="3" id="KW-0132">Cell division</keyword>
<dbReference type="InterPro" id="IPR019987">
    <property type="entry name" value="GTP-bd_ribosome_bio_YsxC"/>
</dbReference>
<feature type="compositionally biased region" description="Low complexity" evidence="10">
    <location>
        <begin position="117"/>
        <end position="127"/>
    </location>
</feature>
<comment type="cofactor">
    <cofactor evidence="1">
        <name>Mg(2+)</name>
        <dbReference type="ChEBI" id="CHEBI:18420"/>
    </cofactor>
</comment>
<feature type="region of interest" description="Disordered" evidence="10">
    <location>
        <begin position="63"/>
        <end position="86"/>
    </location>
</feature>
<dbReference type="PANTHER" id="PTHR11649">
    <property type="entry name" value="MSS1/TRME-RELATED GTP-BINDING PROTEIN"/>
    <property type="match status" value="1"/>
</dbReference>
<dbReference type="SUPFAM" id="SSF52540">
    <property type="entry name" value="P-loop containing nucleoside triphosphate hydrolases"/>
    <property type="match status" value="1"/>
</dbReference>
<organism evidence="12 13">
    <name type="scientific">Nannochloropsis gaditana</name>
    <dbReference type="NCBI Taxonomy" id="72520"/>
    <lineage>
        <taxon>Eukaryota</taxon>
        <taxon>Sar</taxon>
        <taxon>Stramenopiles</taxon>
        <taxon>Ochrophyta</taxon>
        <taxon>Eustigmatophyceae</taxon>
        <taxon>Eustigmatales</taxon>
        <taxon>Monodopsidaceae</taxon>
        <taxon>Nannochloropsis</taxon>
    </lineage>
</organism>
<keyword evidence="5" id="KW-0547">Nucleotide-binding</keyword>
<reference evidence="12 13" key="1">
    <citation type="journal article" date="2014" name="Mol. Plant">
        <title>Chromosome Scale Genome Assembly and Transcriptome Profiling of Nannochloropsis gaditana in Nitrogen Depletion.</title>
        <authorList>
            <person name="Corteggiani Carpinelli E."/>
            <person name="Telatin A."/>
            <person name="Vitulo N."/>
            <person name="Forcato C."/>
            <person name="D'Angelo M."/>
            <person name="Schiavon R."/>
            <person name="Vezzi A."/>
            <person name="Giacometti G.M."/>
            <person name="Morosinotto T."/>
            <person name="Valle G."/>
        </authorList>
    </citation>
    <scope>NUCLEOTIDE SEQUENCE [LARGE SCALE GENOMIC DNA]</scope>
    <source>
        <strain evidence="12 13">B-31</strain>
    </source>
</reference>
<comment type="caution">
    <text evidence="12">The sequence shown here is derived from an EMBL/GenBank/DDBJ whole genome shotgun (WGS) entry which is preliminary data.</text>
</comment>
<evidence type="ECO:0000256" key="6">
    <source>
        <dbReference type="ARBA" id="ARBA00022842"/>
    </source>
</evidence>
<proteinExistence type="inferred from homology"/>
<dbReference type="PANTHER" id="PTHR11649:SF13">
    <property type="entry name" value="ENGB-TYPE G DOMAIN-CONTAINING PROTEIN"/>
    <property type="match status" value="1"/>
</dbReference>
<evidence type="ECO:0000259" key="11">
    <source>
        <dbReference type="PROSITE" id="PS51706"/>
    </source>
</evidence>
<evidence type="ECO:0000313" key="13">
    <source>
        <dbReference type="Proteomes" id="UP000019335"/>
    </source>
</evidence>
<keyword evidence="4" id="KW-0479">Metal-binding</keyword>
<dbReference type="GO" id="GO:0005525">
    <property type="term" value="F:GTP binding"/>
    <property type="evidence" value="ECO:0007669"/>
    <property type="project" value="UniProtKB-KW"/>
</dbReference>
<protein>
    <submittedName>
        <fullName evidence="12">Gtpase</fullName>
    </submittedName>
</protein>
<dbReference type="NCBIfam" id="TIGR03598">
    <property type="entry name" value="GTPase_YsxC"/>
    <property type="match status" value="1"/>
</dbReference>
<evidence type="ECO:0000256" key="9">
    <source>
        <dbReference type="ARBA" id="ARBA00023306"/>
    </source>
</evidence>
<evidence type="ECO:0000256" key="8">
    <source>
        <dbReference type="ARBA" id="ARBA00023210"/>
    </source>
</evidence>
<keyword evidence="6" id="KW-0460">Magnesium</keyword>
<sequence length="351" mass="38674">MQLRQVKMRSPLASILLATTRRKRARPPSRYRHIARISPISVSCKPLLRVSMLSHVFSIRHRHFARRPSPPTGPPPPPRPPPRRTQQLLSLTPTIYTLSDIFEDRPTSDAEAPVAAPDSDSTSSLLPSSSLRTKAKILFSAPALYHSPASLSYALPPVTSSKHTEVACLGRSNVGKSSLVAALLGGGAGRGKGPLVRTSKRPGCTQTLNLYSLQGHPYFYLVDLPGYGFARAGGRQREAWLEVTLSYLNSRGLDVLRRTLLLIDARHGVMKHDEAAMDLLDEHAVPYQLVLTKVDALKHGSEREETLAQVLRLCTQQRHLACWPIVHVTSSRTGEGVEALRECLASLVYQE</sequence>
<name>W7SZY5_9STRA</name>
<dbReference type="Proteomes" id="UP000019335">
    <property type="component" value="Unassembled WGS sequence"/>
</dbReference>
<dbReference type="InterPro" id="IPR030393">
    <property type="entry name" value="G_ENGB_dom"/>
</dbReference>
<dbReference type="CDD" id="cd01876">
    <property type="entry name" value="YihA_EngB"/>
    <property type="match status" value="1"/>
</dbReference>
<evidence type="ECO:0000256" key="7">
    <source>
        <dbReference type="ARBA" id="ARBA00023134"/>
    </source>
</evidence>
<evidence type="ECO:0000256" key="5">
    <source>
        <dbReference type="ARBA" id="ARBA00022741"/>
    </source>
</evidence>
<comment type="similarity">
    <text evidence="2">Belongs to the TRAFAC class TrmE-Era-EngA-EngB-Septin-like GTPase superfamily. EngB GTPase family.</text>
</comment>
<accession>W7SZY5</accession>
<keyword evidence="9" id="KW-0131">Cell cycle</keyword>
<evidence type="ECO:0000256" key="10">
    <source>
        <dbReference type="SAM" id="MobiDB-lite"/>
    </source>
</evidence>
<keyword evidence="7" id="KW-0342">GTP-binding</keyword>
<evidence type="ECO:0000256" key="2">
    <source>
        <dbReference type="ARBA" id="ARBA00009638"/>
    </source>
</evidence>
<dbReference type="EMBL" id="AZIL01003107">
    <property type="protein sequence ID" value="EWM20415.1"/>
    <property type="molecule type" value="Genomic_DNA"/>
</dbReference>
<dbReference type="GO" id="GO:0051301">
    <property type="term" value="P:cell division"/>
    <property type="evidence" value="ECO:0007669"/>
    <property type="project" value="UniProtKB-KW"/>
</dbReference>
<dbReference type="HAMAP" id="MF_00321">
    <property type="entry name" value="GTPase_EngB"/>
    <property type="match status" value="1"/>
</dbReference>
<dbReference type="PROSITE" id="PS51706">
    <property type="entry name" value="G_ENGB"/>
    <property type="match status" value="1"/>
</dbReference>
<gene>
    <name evidence="12" type="ORF">Naga_100502g1</name>
</gene>
<dbReference type="OrthoDB" id="391988at2759"/>
<dbReference type="AlphaFoldDB" id="W7SZY5"/>
<dbReference type="GO" id="GO:0046872">
    <property type="term" value="F:metal ion binding"/>
    <property type="evidence" value="ECO:0007669"/>
    <property type="project" value="UniProtKB-KW"/>
</dbReference>
<keyword evidence="8" id="KW-0717">Septation</keyword>
<evidence type="ECO:0000313" key="12">
    <source>
        <dbReference type="EMBL" id="EWM20415.1"/>
    </source>
</evidence>
<evidence type="ECO:0000256" key="1">
    <source>
        <dbReference type="ARBA" id="ARBA00001946"/>
    </source>
</evidence>
<keyword evidence="13" id="KW-1185">Reference proteome</keyword>
<dbReference type="Pfam" id="PF01926">
    <property type="entry name" value="MMR_HSR1"/>
    <property type="match status" value="1"/>
</dbReference>